<sequence length="489" mass="55961">MARGNSISDDDPLSAALAPPPNETPQERQEREQREAEARRVSDEIDEQLRNERIALKRRKPTVKVLLLGQSESGKSTTLKNFQMQFAQDTWTEERSSWRAVIQLNLVRSINYILDLLSNELSQQSPTQSPTPRPSTADVHRSRTNGSSLPPLRFTEQHRLIRLRLTPLKNVQNDLEHRLGAVSQEAKPGPQTEAFTEALPLPPRSSEAYVQSRDGWRSALAKIRNRRADDESAKAADARARKDAELAEVIAGCAEDMRALWEDPVVREMLKREGVHMEHSPGFFLNDIERVARTGYEPSDNDVVRARLRTLGVQQYNFLVEQMGHEWQIFDVGGARSLRTAWYPYFDDVNAIIFLAPISCFDERLREDRRVNRLEDSFLLWQTLCSLKLLARTQIILFLNKCDLLERKLLSGVRVKNFVPSFGDRSNDVETVKKYFQAHFKEIAKQYSPEPRRISIHLTSVIDTKATAATLQAVEEGILRDSLRRAELI</sequence>
<reference evidence="1" key="2">
    <citation type="journal article" date="2022" name="New Phytol.">
        <title>Evolutionary transition to the ectomycorrhizal habit in the genomes of a hyperdiverse lineage of mushroom-forming fungi.</title>
        <authorList>
            <person name="Looney B."/>
            <person name="Miyauchi S."/>
            <person name="Morin E."/>
            <person name="Drula E."/>
            <person name="Courty P.E."/>
            <person name="Kohler A."/>
            <person name="Kuo A."/>
            <person name="LaButti K."/>
            <person name="Pangilinan J."/>
            <person name="Lipzen A."/>
            <person name="Riley R."/>
            <person name="Andreopoulos W."/>
            <person name="He G."/>
            <person name="Johnson J."/>
            <person name="Nolan M."/>
            <person name="Tritt A."/>
            <person name="Barry K.W."/>
            <person name="Grigoriev I.V."/>
            <person name="Nagy L.G."/>
            <person name="Hibbett D."/>
            <person name="Henrissat B."/>
            <person name="Matheny P.B."/>
            <person name="Labbe J."/>
            <person name="Martin F.M."/>
        </authorList>
    </citation>
    <scope>NUCLEOTIDE SEQUENCE</scope>
    <source>
        <strain evidence="1">EC-137</strain>
    </source>
</reference>
<reference evidence="1" key="1">
    <citation type="submission" date="2021-02" db="EMBL/GenBank/DDBJ databases">
        <authorList>
            <consortium name="DOE Joint Genome Institute"/>
            <person name="Ahrendt S."/>
            <person name="Looney B.P."/>
            <person name="Miyauchi S."/>
            <person name="Morin E."/>
            <person name="Drula E."/>
            <person name="Courty P.E."/>
            <person name="Chicoki N."/>
            <person name="Fauchery L."/>
            <person name="Kohler A."/>
            <person name="Kuo A."/>
            <person name="Labutti K."/>
            <person name="Pangilinan J."/>
            <person name="Lipzen A."/>
            <person name="Riley R."/>
            <person name="Andreopoulos W."/>
            <person name="He G."/>
            <person name="Johnson J."/>
            <person name="Barry K.W."/>
            <person name="Grigoriev I.V."/>
            <person name="Nagy L."/>
            <person name="Hibbett D."/>
            <person name="Henrissat B."/>
            <person name="Matheny P.B."/>
            <person name="Labbe J."/>
            <person name="Martin F."/>
        </authorList>
    </citation>
    <scope>NUCLEOTIDE SEQUENCE</scope>
    <source>
        <strain evidence="1">EC-137</strain>
    </source>
</reference>
<dbReference type="EMBL" id="MU273849">
    <property type="protein sequence ID" value="KAI0027725.1"/>
    <property type="molecule type" value="Genomic_DNA"/>
</dbReference>
<comment type="caution">
    <text evidence="1">The sequence shown here is derived from an EMBL/GenBank/DDBJ whole genome shotgun (WGS) entry which is preliminary data.</text>
</comment>
<name>A0ACB8Q7G5_9AGAM</name>
<organism evidence="1 2">
    <name type="scientific">Vararia minispora EC-137</name>
    <dbReference type="NCBI Taxonomy" id="1314806"/>
    <lineage>
        <taxon>Eukaryota</taxon>
        <taxon>Fungi</taxon>
        <taxon>Dikarya</taxon>
        <taxon>Basidiomycota</taxon>
        <taxon>Agaricomycotina</taxon>
        <taxon>Agaricomycetes</taxon>
        <taxon>Russulales</taxon>
        <taxon>Lachnocladiaceae</taxon>
        <taxon>Vararia</taxon>
    </lineage>
</organism>
<gene>
    <name evidence="1" type="ORF">K488DRAFT_60612</name>
</gene>
<evidence type="ECO:0000313" key="2">
    <source>
        <dbReference type="Proteomes" id="UP000814128"/>
    </source>
</evidence>
<accession>A0ACB8Q7G5</accession>
<protein>
    <submittedName>
        <fullName evidence="1">G-alpha-domain-containing protein</fullName>
    </submittedName>
</protein>
<dbReference type="Proteomes" id="UP000814128">
    <property type="component" value="Unassembled WGS sequence"/>
</dbReference>
<evidence type="ECO:0000313" key="1">
    <source>
        <dbReference type="EMBL" id="KAI0027725.1"/>
    </source>
</evidence>
<proteinExistence type="predicted"/>
<keyword evidence="2" id="KW-1185">Reference proteome</keyword>